<evidence type="ECO:0000256" key="3">
    <source>
        <dbReference type="ARBA" id="ARBA00022692"/>
    </source>
</evidence>
<proteinExistence type="predicted"/>
<dbReference type="SUPFAM" id="SSF54523">
    <property type="entry name" value="Pili subunits"/>
    <property type="match status" value="1"/>
</dbReference>
<dbReference type="NCBIfam" id="TIGR02532">
    <property type="entry name" value="IV_pilin_GFxxxE"/>
    <property type="match status" value="1"/>
</dbReference>
<dbReference type="Gene3D" id="3.30.700.10">
    <property type="entry name" value="Glycoprotein, Type 4 Pilin"/>
    <property type="match status" value="1"/>
</dbReference>
<dbReference type="PANTHER" id="PTHR30093:SF44">
    <property type="entry name" value="TYPE II SECRETION SYSTEM CORE PROTEIN G"/>
    <property type="match status" value="1"/>
</dbReference>
<reference evidence="8 9" key="1">
    <citation type="submission" date="2017-07" db="EMBL/GenBank/DDBJ databases">
        <title>Mechanisms for carbon and nitrogen cycling indicate functional differentiation within the Candidate Phyla Radiation.</title>
        <authorList>
            <person name="Danczak R.E."/>
            <person name="Johnston M.D."/>
            <person name="Kenah C."/>
            <person name="Slattery M."/>
            <person name="Wrighton K.C."/>
            <person name="Wilkins M.J."/>
        </authorList>
    </citation>
    <scope>NUCLEOTIDE SEQUENCE [LARGE SCALE GENOMIC DNA]</scope>
    <source>
        <strain evidence="8">Athens1014_28</strain>
    </source>
</reference>
<dbReference type="EMBL" id="VMGN01000062">
    <property type="protein sequence ID" value="TSC92801.1"/>
    <property type="molecule type" value="Genomic_DNA"/>
</dbReference>
<dbReference type="GO" id="GO:0015628">
    <property type="term" value="P:protein secretion by the type II secretion system"/>
    <property type="evidence" value="ECO:0007669"/>
    <property type="project" value="InterPro"/>
</dbReference>
<evidence type="ECO:0000313" key="9">
    <source>
        <dbReference type="Proteomes" id="UP000316495"/>
    </source>
</evidence>
<sequence length="152" mass="16348">MSKKAFTLIELLIVITIIALLLGVVFIAYGNAKKKGQVAKAQSDMNTLVSALKLFQNEKGKLPASDDGWSVIVDHTLVPERYLETPIYNDPWGNQYHYTCGSGGASIIWSCGAKGDSTTCSLPDSCDGQFCGDKKFNDSFGYVVAPAPSSCL</sequence>
<evidence type="ECO:0000256" key="1">
    <source>
        <dbReference type="ARBA" id="ARBA00004167"/>
    </source>
</evidence>
<keyword evidence="3 6" id="KW-0812">Transmembrane</keyword>
<dbReference type="InterPro" id="IPR012902">
    <property type="entry name" value="N_methyl_site"/>
</dbReference>
<protein>
    <submittedName>
        <fullName evidence="8">General secretion pathway protein G</fullName>
    </submittedName>
</protein>
<evidence type="ECO:0000256" key="2">
    <source>
        <dbReference type="ARBA" id="ARBA00022481"/>
    </source>
</evidence>
<gene>
    <name evidence="8" type="ORF">Athens101428_795</name>
</gene>
<keyword evidence="4 6" id="KW-1133">Transmembrane helix</keyword>
<dbReference type="InterPro" id="IPR045584">
    <property type="entry name" value="Pilin-like"/>
</dbReference>
<comment type="subcellular location">
    <subcellularLocation>
        <location evidence="1">Membrane</location>
        <topology evidence="1">Single-pass membrane protein</topology>
    </subcellularLocation>
</comment>
<dbReference type="Pfam" id="PF08334">
    <property type="entry name" value="T2SSG"/>
    <property type="match status" value="1"/>
</dbReference>
<dbReference type="GO" id="GO:0016020">
    <property type="term" value="C:membrane"/>
    <property type="evidence" value="ECO:0007669"/>
    <property type="project" value="UniProtKB-SubCell"/>
</dbReference>
<name>A0A554LIV6_9BACT</name>
<dbReference type="Pfam" id="PF07963">
    <property type="entry name" value="N_methyl"/>
    <property type="match status" value="1"/>
</dbReference>
<keyword evidence="2" id="KW-0488">Methylation</keyword>
<dbReference type="PRINTS" id="PR00813">
    <property type="entry name" value="BCTERIALGSPG"/>
</dbReference>
<dbReference type="Proteomes" id="UP000316495">
    <property type="component" value="Unassembled WGS sequence"/>
</dbReference>
<comment type="caution">
    <text evidence="8">The sequence shown here is derived from an EMBL/GenBank/DDBJ whole genome shotgun (WGS) entry which is preliminary data.</text>
</comment>
<evidence type="ECO:0000256" key="5">
    <source>
        <dbReference type="ARBA" id="ARBA00023136"/>
    </source>
</evidence>
<evidence type="ECO:0000259" key="7">
    <source>
        <dbReference type="Pfam" id="PF08334"/>
    </source>
</evidence>
<dbReference type="AlphaFoldDB" id="A0A554LIV6"/>
<dbReference type="PANTHER" id="PTHR30093">
    <property type="entry name" value="GENERAL SECRETION PATHWAY PROTEIN G"/>
    <property type="match status" value="1"/>
</dbReference>
<dbReference type="GO" id="GO:0015627">
    <property type="term" value="C:type II protein secretion system complex"/>
    <property type="evidence" value="ECO:0007669"/>
    <property type="project" value="InterPro"/>
</dbReference>
<feature type="domain" description="Type II secretion system protein GspG C-terminal" evidence="7">
    <location>
        <begin position="31"/>
        <end position="118"/>
    </location>
</feature>
<dbReference type="InterPro" id="IPR000983">
    <property type="entry name" value="Bac_GSPG_pilin"/>
</dbReference>
<evidence type="ECO:0000313" key="8">
    <source>
        <dbReference type="EMBL" id="TSC92801.1"/>
    </source>
</evidence>
<accession>A0A554LIV6</accession>
<organism evidence="8 9">
    <name type="scientific">Candidatus Berkelbacteria bacterium Athens1014_28</name>
    <dbReference type="NCBI Taxonomy" id="2017145"/>
    <lineage>
        <taxon>Bacteria</taxon>
        <taxon>Candidatus Berkelbacteria</taxon>
    </lineage>
</organism>
<evidence type="ECO:0000256" key="6">
    <source>
        <dbReference type="SAM" id="Phobius"/>
    </source>
</evidence>
<feature type="transmembrane region" description="Helical" evidence="6">
    <location>
        <begin position="6"/>
        <end position="30"/>
    </location>
</feature>
<keyword evidence="5 6" id="KW-0472">Membrane</keyword>
<evidence type="ECO:0000256" key="4">
    <source>
        <dbReference type="ARBA" id="ARBA00022989"/>
    </source>
</evidence>
<dbReference type="InterPro" id="IPR013545">
    <property type="entry name" value="T2SS_protein-GspG_C"/>
</dbReference>